<keyword evidence="2" id="KW-0472">Membrane</keyword>
<dbReference type="Gene3D" id="3.10.560.10">
    <property type="entry name" value="Outer membrane lipoprotein wza domain like"/>
    <property type="match status" value="1"/>
</dbReference>
<feature type="domain" description="Helix-hairpin-helix DNA-binding motif class 1" evidence="3">
    <location>
        <begin position="302"/>
        <end position="321"/>
    </location>
</feature>
<dbReference type="InterPro" id="IPR010994">
    <property type="entry name" value="RuvA_2-like"/>
</dbReference>
<dbReference type="PANTHER" id="PTHR21180:SF32">
    <property type="entry name" value="ENDONUCLEASE_EXONUCLEASE_PHOSPHATASE FAMILY DOMAIN-CONTAINING PROTEIN 1"/>
    <property type="match status" value="1"/>
</dbReference>
<dbReference type="GO" id="GO:0015628">
    <property type="term" value="P:protein secretion by the type II secretion system"/>
    <property type="evidence" value="ECO:0007669"/>
    <property type="project" value="TreeGrafter"/>
</dbReference>
<feature type="region of interest" description="Disordered" evidence="1">
    <location>
        <begin position="30"/>
        <end position="87"/>
    </location>
</feature>
<keyword evidence="2" id="KW-0812">Transmembrane</keyword>
<reference evidence="4" key="1">
    <citation type="journal article" date="2014" name="Int. J. Syst. Evol. Microbiol.">
        <title>Complete genome sequence of Corynebacterium casei LMG S-19264T (=DSM 44701T), isolated from a smear-ripened cheese.</title>
        <authorList>
            <consortium name="US DOE Joint Genome Institute (JGI-PGF)"/>
            <person name="Walter F."/>
            <person name="Albersmeier A."/>
            <person name="Kalinowski J."/>
            <person name="Ruckert C."/>
        </authorList>
    </citation>
    <scope>NUCLEOTIDE SEQUENCE</scope>
    <source>
        <strain evidence="4">CGMCC 1.15085</strain>
    </source>
</reference>
<feature type="compositionally biased region" description="Basic and acidic residues" evidence="1">
    <location>
        <begin position="39"/>
        <end position="65"/>
    </location>
</feature>
<evidence type="ECO:0000256" key="1">
    <source>
        <dbReference type="SAM" id="MobiDB-lite"/>
    </source>
</evidence>
<evidence type="ECO:0000313" key="5">
    <source>
        <dbReference type="Proteomes" id="UP000636793"/>
    </source>
</evidence>
<feature type="compositionally biased region" description="Low complexity" evidence="1">
    <location>
        <begin position="135"/>
        <end position="153"/>
    </location>
</feature>
<proteinExistence type="predicted"/>
<accession>A0A916WPK5</accession>
<dbReference type="Pfam" id="PF12836">
    <property type="entry name" value="HHH_3"/>
    <property type="match status" value="1"/>
</dbReference>
<sequence>MARSRGEEGTPDRLAAVLEEIEAVRRAPGWVPSEESVVDEPRSRVADLPRRVAATRRAERTEPTRRGGRHAAGVGGDELRPREPLLRPPEPLIGAQVAPSRLAVIGALILLSVAALVFGGRVLWARASAQPHPVAATGSSSASAGTARSTDAGRPSARAGFGVASKSASAAPSTLVVQVVGQVRKPGVVHVKAGSRVQDVVSAAGGALSGADLSAINLARVVADGEQIQVPKPGEHPSPPQQPAGSAPSGAGGPNAAGDTPSVVDLNTADETALEGLPGVGPVMAQRILQWRADNGRFSTVDELGEVSGIGDKTLEQLRPLVTVG</sequence>
<evidence type="ECO:0000256" key="2">
    <source>
        <dbReference type="SAM" id="Phobius"/>
    </source>
</evidence>
<dbReference type="InterPro" id="IPR051675">
    <property type="entry name" value="Endo/Exo/Phosphatase_dom_1"/>
</dbReference>
<dbReference type="SUPFAM" id="SSF47781">
    <property type="entry name" value="RuvA domain 2-like"/>
    <property type="match status" value="1"/>
</dbReference>
<dbReference type="InterPro" id="IPR019554">
    <property type="entry name" value="Soluble_ligand-bd"/>
</dbReference>
<dbReference type="SMART" id="SM00278">
    <property type="entry name" value="HhH1"/>
    <property type="match status" value="2"/>
</dbReference>
<dbReference type="Pfam" id="PF10531">
    <property type="entry name" value="SLBB"/>
    <property type="match status" value="1"/>
</dbReference>
<dbReference type="PANTHER" id="PTHR21180">
    <property type="entry name" value="ENDONUCLEASE/EXONUCLEASE/PHOSPHATASE FAMILY DOMAIN-CONTAINING PROTEIN 1"/>
    <property type="match status" value="1"/>
</dbReference>
<reference evidence="4" key="2">
    <citation type="submission" date="2020-09" db="EMBL/GenBank/DDBJ databases">
        <authorList>
            <person name="Sun Q."/>
            <person name="Zhou Y."/>
        </authorList>
    </citation>
    <scope>NUCLEOTIDE SEQUENCE</scope>
    <source>
        <strain evidence="4">CGMCC 1.15085</strain>
    </source>
</reference>
<dbReference type="AlphaFoldDB" id="A0A916WPK5"/>
<feature type="transmembrane region" description="Helical" evidence="2">
    <location>
        <begin position="102"/>
        <end position="124"/>
    </location>
</feature>
<keyword evidence="5" id="KW-1185">Reference proteome</keyword>
<dbReference type="GO" id="GO:0003677">
    <property type="term" value="F:DNA binding"/>
    <property type="evidence" value="ECO:0007669"/>
    <property type="project" value="InterPro"/>
</dbReference>
<dbReference type="RefSeq" id="WP_189428303.1">
    <property type="nucleotide sequence ID" value="NZ_BMHI01000001.1"/>
</dbReference>
<feature type="region of interest" description="Disordered" evidence="1">
    <location>
        <begin position="229"/>
        <end position="263"/>
    </location>
</feature>
<protein>
    <recommendedName>
        <fullName evidence="3">Helix-hairpin-helix DNA-binding motif class 1 domain-containing protein</fullName>
    </recommendedName>
</protein>
<dbReference type="EMBL" id="BMHI01000001">
    <property type="protein sequence ID" value="GGB17698.1"/>
    <property type="molecule type" value="Genomic_DNA"/>
</dbReference>
<dbReference type="Proteomes" id="UP000636793">
    <property type="component" value="Unassembled WGS sequence"/>
</dbReference>
<gene>
    <name evidence="4" type="ORF">GCM10011492_04400</name>
</gene>
<keyword evidence="2" id="KW-1133">Transmembrane helix</keyword>
<feature type="domain" description="Helix-hairpin-helix DNA-binding motif class 1" evidence="3">
    <location>
        <begin position="272"/>
        <end position="291"/>
    </location>
</feature>
<evidence type="ECO:0000259" key="3">
    <source>
        <dbReference type="SMART" id="SM00278"/>
    </source>
</evidence>
<dbReference type="GO" id="GO:0006281">
    <property type="term" value="P:DNA repair"/>
    <property type="evidence" value="ECO:0007669"/>
    <property type="project" value="InterPro"/>
</dbReference>
<name>A0A916WPK5_9MICO</name>
<feature type="region of interest" description="Disordered" evidence="1">
    <location>
        <begin position="132"/>
        <end position="159"/>
    </location>
</feature>
<dbReference type="GO" id="GO:0015627">
    <property type="term" value="C:type II protein secretion system complex"/>
    <property type="evidence" value="ECO:0007669"/>
    <property type="project" value="TreeGrafter"/>
</dbReference>
<dbReference type="InterPro" id="IPR003583">
    <property type="entry name" value="Hlx-hairpin-Hlx_DNA-bd_motif"/>
</dbReference>
<dbReference type="Gene3D" id="1.10.150.320">
    <property type="entry name" value="Photosystem II 12 kDa extrinsic protein"/>
    <property type="match status" value="1"/>
</dbReference>
<evidence type="ECO:0000313" key="4">
    <source>
        <dbReference type="EMBL" id="GGB17698.1"/>
    </source>
</evidence>
<comment type="caution">
    <text evidence="4">The sequence shown here is derived from an EMBL/GenBank/DDBJ whole genome shotgun (WGS) entry which is preliminary data.</text>
</comment>
<organism evidence="4 5">
    <name type="scientific">Flexivirga endophytica</name>
    <dbReference type="NCBI Taxonomy" id="1849103"/>
    <lineage>
        <taxon>Bacteria</taxon>
        <taxon>Bacillati</taxon>
        <taxon>Actinomycetota</taxon>
        <taxon>Actinomycetes</taxon>
        <taxon>Micrococcales</taxon>
        <taxon>Dermacoccaceae</taxon>
        <taxon>Flexivirga</taxon>
    </lineage>
</organism>